<gene>
    <name evidence="2" type="ORF">PLEPLA_LOCUS13499</name>
</gene>
<feature type="compositionally biased region" description="Polar residues" evidence="1">
    <location>
        <begin position="78"/>
        <end position="88"/>
    </location>
</feature>
<evidence type="ECO:0000313" key="2">
    <source>
        <dbReference type="EMBL" id="CAB1425567.1"/>
    </source>
</evidence>
<proteinExistence type="predicted"/>
<keyword evidence="3" id="KW-1185">Reference proteome</keyword>
<sequence length="116" mass="12516">MRDPTWSTRLQTTQPSGSQGHANLSTTYWEIIASREAAGTLPGREPMTLKSCTLRLPSNRPDLLKSDTPPLAPHLSTVLGTESCQGSTRGKKSTSFKSFNPPTPTTTGIRPFTVSS</sequence>
<accession>A0A9N7YGC6</accession>
<evidence type="ECO:0000313" key="3">
    <source>
        <dbReference type="Proteomes" id="UP001153269"/>
    </source>
</evidence>
<feature type="region of interest" description="Disordered" evidence="1">
    <location>
        <begin position="1"/>
        <end position="23"/>
    </location>
</feature>
<dbReference type="AlphaFoldDB" id="A0A9N7YGC6"/>
<comment type="caution">
    <text evidence="2">The sequence shown here is derived from an EMBL/GenBank/DDBJ whole genome shotgun (WGS) entry which is preliminary data.</text>
</comment>
<organism evidence="2 3">
    <name type="scientific">Pleuronectes platessa</name>
    <name type="common">European plaice</name>
    <dbReference type="NCBI Taxonomy" id="8262"/>
    <lineage>
        <taxon>Eukaryota</taxon>
        <taxon>Metazoa</taxon>
        <taxon>Chordata</taxon>
        <taxon>Craniata</taxon>
        <taxon>Vertebrata</taxon>
        <taxon>Euteleostomi</taxon>
        <taxon>Actinopterygii</taxon>
        <taxon>Neopterygii</taxon>
        <taxon>Teleostei</taxon>
        <taxon>Neoteleostei</taxon>
        <taxon>Acanthomorphata</taxon>
        <taxon>Carangaria</taxon>
        <taxon>Pleuronectiformes</taxon>
        <taxon>Pleuronectoidei</taxon>
        <taxon>Pleuronectidae</taxon>
        <taxon>Pleuronectes</taxon>
    </lineage>
</organism>
<dbReference type="EMBL" id="CADEAL010000814">
    <property type="protein sequence ID" value="CAB1425567.1"/>
    <property type="molecule type" value="Genomic_DNA"/>
</dbReference>
<feature type="region of interest" description="Disordered" evidence="1">
    <location>
        <begin position="58"/>
        <end position="116"/>
    </location>
</feature>
<reference evidence="2" key="1">
    <citation type="submission" date="2020-03" db="EMBL/GenBank/DDBJ databases">
        <authorList>
            <person name="Weist P."/>
        </authorList>
    </citation>
    <scope>NUCLEOTIDE SEQUENCE</scope>
</reference>
<dbReference type="Proteomes" id="UP001153269">
    <property type="component" value="Unassembled WGS sequence"/>
</dbReference>
<protein>
    <submittedName>
        <fullName evidence="2">Uncharacterized protein</fullName>
    </submittedName>
</protein>
<name>A0A9N7YGC6_PLEPL</name>
<feature type="compositionally biased region" description="Polar residues" evidence="1">
    <location>
        <begin position="95"/>
        <end position="116"/>
    </location>
</feature>
<evidence type="ECO:0000256" key="1">
    <source>
        <dbReference type="SAM" id="MobiDB-lite"/>
    </source>
</evidence>